<evidence type="ECO:0000313" key="2">
    <source>
        <dbReference type="EMBL" id="AFZ46776.1"/>
    </source>
</evidence>
<evidence type="ECO:0000313" key="3">
    <source>
        <dbReference type="Proteomes" id="UP000010483"/>
    </source>
</evidence>
<keyword evidence="2" id="KW-0378">Hydrolase</keyword>
<protein>
    <submittedName>
        <fullName evidence="2">ATP-dependent DNA helicase</fullName>
    </submittedName>
</protein>
<dbReference type="eggNOG" id="COG1199">
    <property type="taxonomic scope" value="Bacteria"/>
</dbReference>
<feature type="domain" description="ATP-dependent helicase C-terminal" evidence="1">
    <location>
        <begin position="407"/>
        <end position="487"/>
    </location>
</feature>
<gene>
    <name evidence="2" type="ordered locus">Cyast_0804</name>
</gene>
<organism evidence="2 3">
    <name type="scientific">Cyanobacterium stanieri (strain ATCC 29140 / PCC 7202)</name>
    <dbReference type="NCBI Taxonomy" id="292563"/>
    <lineage>
        <taxon>Bacteria</taxon>
        <taxon>Bacillati</taxon>
        <taxon>Cyanobacteriota</taxon>
        <taxon>Cyanophyceae</taxon>
        <taxon>Oscillatoriophycideae</taxon>
        <taxon>Chroococcales</taxon>
        <taxon>Geminocystaceae</taxon>
        <taxon>Cyanobacterium</taxon>
    </lineage>
</organism>
<dbReference type="STRING" id="292563.Cyast_0804"/>
<dbReference type="Proteomes" id="UP000010483">
    <property type="component" value="Chromosome"/>
</dbReference>
<evidence type="ECO:0000259" key="1">
    <source>
        <dbReference type="Pfam" id="PF13307"/>
    </source>
</evidence>
<dbReference type="InterPro" id="IPR006555">
    <property type="entry name" value="ATP-dep_Helicase_C"/>
</dbReference>
<accession>K9YIJ7</accession>
<dbReference type="HOGENOM" id="CLU_567260_0_0_3"/>
<dbReference type="KEGG" id="csn:Cyast_0804"/>
<dbReference type="EMBL" id="CP003940">
    <property type="protein sequence ID" value="AFZ46776.1"/>
    <property type="molecule type" value="Genomic_DNA"/>
</dbReference>
<reference evidence="3" key="1">
    <citation type="journal article" date="2013" name="Proc. Natl. Acad. Sci. U.S.A.">
        <title>Improving the coverage of the cyanobacterial phylum using diversity-driven genome sequencing.</title>
        <authorList>
            <person name="Shih P.M."/>
            <person name="Wu D."/>
            <person name="Latifi A."/>
            <person name="Axen S.D."/>
            <person name="Fewer D.P."/>
            <person name="Talla E."/>
            <person name="Calteau A."/>
            <person name="Cai F."/>
            <person name="Tandeau de Marsac N."/>
            <person name="Rippka R."/>
            <person name="Herdman M."/>
            <person name="Sivonen K."/>
            <person name="Coursin T."/>
            <person name="Laurent T."/>
            <person name="Goodwin L."/>
            <person name="Nolan M."/>
            <person name="Davenport K.W."/>
            <person name="Han C.S."/>
            <person name="Rubin E.M."/>
            <person name="Eisen J.A."/>
            <person name="Woyke T."/>
            <person name="Gugger M."/>
            <person name="Kerfeld C.A."/>
        </authorList>
    </citation>
    <scope>NUCLEOTIDE SEQUENCE [LARGE SCALE GENOMIC DNA]</scope>
    <source>
        <strain evidence="3">ATCC 29140 / PCC 7202</strain>
    </source>
</reference>
<sequence length="500" mass="57857">MLEAQVHSELRNFLRTHSPSDWVHHLTMARMVARGLRLGRSAIIQTGVHHHTYDLSYLTPALLCQETVIIVTPQKNHHQLIEQKIPFLQANLGTNKVVYNHLPTSNKKGNNLIITDPQNWLKKTINSSHHQGCNIIIEEAEKLPQFINEYLTISIDVYDWFRLQFSHQKNKNNIQDNLAKLTQSIFSHPINPYNSYLLEKKEKNFIKEIVLNIKSDQSDLYHKLIQLTKRFLDPENYINYVEVNRQKGQFIIKSSPLNLQGRIEGIWQKKSITFIANYLSPEKEAMDYTKQLGIDNHDYTCLKFSAHAPNAILKLYIPEKFPFPNSPEFQNYVSKEISALVSSAKINHQPIIVIVEDVPLQAQITSILASQFGSRVKLNELNFSNNTVLVCGIDFWYQHQDKFPSPQLMIMATLPIPSLENPLVAAQVNYYKSQKKDWFRLYLLPHGIKTMQQLTVSLRKNQGVLALLDNRVSFRSYGNRVLEALEPYAKINYLDLTWLS</sequence>
<keyword evidence="2" id="KW-0067">ATP-binding</keyword>
<keyword evidence="2" id="KW-0547">Nucleotide-binding</keyword>
<name>K9YIJ7_CYASC</name>
<dbReference type="GO" id="GO:0003676">
    <property type="term" value="F:nucleic acid binding"/>
    <property type="evidence" value="ECO:0007669"/>
    <property type="project" value="InterPro"/>
</dbReference>
<dbReference type="GO" id="GO:0004386">
    <property type="term" value="F:helicase activity"/>
    <property type="evidence" value="ECO:0007669"/>
    <property type="project" value="UniProtKB-KW"/>
</dbReference>
<proteinExistence type="predicted"/>
<dbReference type="GO" id="GO:0016818">
    <property type="term" value="F:hydrolase activity, acting on acid anhydrides, in phosphorus-containing anhydrides"/>
    <property type="evidence" value="ECO:0007669"/>
    <property type="project" value="InterPro"/>
</dbReference>
<dbReference type="Pfam" id="PF13307">
    <property type="entry name" value="Helicase_C_2"/>
    <property type="match status" value="1"/>
</dbReference>
<dbReference type="GO" id="GO:0006139">
    <property type="term" value="P:nucleobase-containing compound metabolic process"/>
    <property type="evidence" value="ECO:0007669"/>
    <property type="project" value="InterPro"/>
</dbReference>
<dbReference type="PATRIC" id="fig|292563.3.peg.846"/>
<dbReference type="GO" id="GO:0005524">
    <property type="term" value="F:ATP binding"/>
    <property type="evidence" value="ECO:0007669"/>
    <property type="project" value="InterPro"/>
</dbReference>
<dbReference type="AlphaFoldDB" id="K9YIJ7"/>
<dbReference type="BioCyc" id="CSTA292563:G1353-810-MONOMER"/>
<keyword evidence="2" id="KW-0347">Helicase</keyword>
<keyword evidence="3" id="KW-1185">Reference proteome</keyword>